<dbReference type="Gene3D" id="2.60.40.10">
    <property type="entry name" value="Immunoglobulins"/>
    <property type="match status" value="3"/>
</dbReference>
<name>Q2NF92_METST</name>
<dbReference type="Pfam" id="PF09373">
    <property type="entry name" value="PMBR"/>
    <property type="match status" value="1"/>
</dbReference>
<dbReference type="PANTHER" id="PTHR33490">
    <property type="entry name" value="BLR5614 PROTEIN-RELATED"/>
    <property type="match status" value="1"/>
</dbReference>
<accession>Q2NF92</accession>
<dbReference type="SUPFAM" id="SSF54001">
    <property type="entry name" value="Cysteine proteinases"/>
    <property type="match status" value="1"/>
</dbReference>
<dbReference type="InterPro" id="IPR032109">
    <property type="entry name" value="Big_3_5"/>
</dbReference>
<dbReference type="InterPro" id="IPR038765">
    <property type="entry name" value="Papain-like_cys_pep_sf"/>
</dbReference>
<evidence type="ECO:0000313" key="2">
    <source>
        <dbReference type="EMBL" id="ABC57511.1"/>
    </source>
</evidence>
<gene>
    <name evidence="2" type="ordered locus">Msp_1129</name>
</gene>
<keyword evidence="3" id="KW-1185">Reference proteome</keyword>
<dbReference type="AlphaFoldDB" id="Q2NF92"/>
<dbReference type="eggNOG" id="arCOG02488">
    <property type="taxonomic scope" value="Archaea"/>
</dbReference>
<dbReference type="SMART" id="SM00460">
    <property type="entry name" value="TGc"/>
    <property type="match status" value="1"/>
</dbReference>
<reference evidence="2 3" key="1">
    <citation type="journal article" date="2006" name="J. Bacteriol.">
        <title>The genome sequence of Methanosphaera stadtmanae reveals why this human intestinal archaeon is restricted to methanol and H2 for methane formation and ATP synthesis.</title>
        <authorList>
            <person name="Fricke W.F."/>
            <person name="Seedorf H."/>
            <person name="Henne A."/>
            <person name="Kruer M."/>
            <person name="Liesegang H."/>
            <person name="Hedderich R."/>
            <person name="Gottschalk G."/>
            <person name="Thauer R.K."/>
        </authorList>
    </citation>
    <scope>NUCLEOTIDE SEQUENCE [LARGE SCALE GENOMIC DNA]</scope>
    <source>
        <strain evidence="3">ATCC 43021 / DSM 3091 / JCM 11832 / MCB-3</strain>
    </source>
</reference>
<dbReference type="SUPFAM" id="SSF49373">
    <property type="entry name" value="Invasin/intimin cell-adhesion fragments"/>
    <property type="match status" value="1"/>
</dbReference>
<dbReference type="EMBL" id="CP000102">
    <property type="protein sequence ID" value="ABC57511.1"/>
    <property type="molecule type" value="Genomic_DNA"/>
</dbReference>
<evidence type="ECO:0000259" key="1">
    <source>
        <dbReference type="SMART" id="SM00460"/>
    </source>
</evidence>
<sequence length="976" mass="106605">MILMFLMTLIISITAVSAAENSTTSPVVNTYVESNTQNQLTTVAEKEVVSNNKVETNAISKATKSVKTSEVKSTNNDKISNESGSKILTSTKTDDKVTQTTTKSNNNTIQTSSQTIIQNKSVTKTLKTTNDVKSSIVLKINPITTTAQKKITLNATAYTSNNKPLNNVDAVFKINGVTIGKTKTVKGLASLDYTVPKWGAKNYNLLVKVGETSSTLPQSANTTLKLVKDNVTINMGSYSAAPSSKVVFKANITQSNNIPLNNVTVVFKVNDVTIGKTTVLNGMCNMTYTTPKNPKTYKLTVKVGETNYTLSKTFNTNLNVLKPSKITISSNIIASKKSTVTLTAKVTDLTGNLASNGKVAFKINGKTISTISLVKGMASVKYDTSKLSATVNNVTVVYSGNSQFNATSANTKLRVYSQTFSYNEILKKAYDVNLSIEKYHKIPEYVLFGNTKVSSNDFLYMVSKVLSSNNTFYALNYEDKTTSSTSKYGVNIYKNDYIALSKTLVSSYDTTGYSPVSIKAADYSLSYEDAYYLLTRAVSYLYVNKNLPNYSTVRNIPHATSSNITNTTPTLNPSKITISNVIVAEKKSTVTLTAKVTDLTGNLASSGKVAFKINGKTISTISVVNGIATLKYNTTPLSTALNNITVVYSGNSKLNANTTTSKLRLYNYVFSYNEVLKKAYDVKVYIEKYNALPKTVMFGSVGVSQVDFLYMVSRVLSTNNSFYAMGYMAKTSSSTSKYGVNIYKNDYASLSKEIAYNFDTYGYSPVNIKVAGYSLSYEDAYYLLTRAVSYLYVNKNLPNYSTVLNIKTANQTSNPSTSNPSTNTVPDGYSQYLVSSKNCEVNSTAIKNALSKAIAGVTGTYNQAVAIFNYVNKHTSYSGYYNTRYGAIGTLNRGYGNCVDTAHLVIAMMRTANIPARYCHATCYFRSGLVTGHVWAEVYVNGKWYKCDGTSNSNTFGNIVNWNSCGSITRYISLPF</sequence>
<dbReference type="Gene3D" id="3.10.620.30">
    <property type="match status" value="1"/>
</dbReference>
<dbReference type="Pfam" id="PF16640">
    <property type="entry name" value="Big_3_5"/>
    <property type="match status" value="2"/>
</dbReference>
<dbReference type="InterPro" id="IPR018975">
    <property type="entry name" value="Pseudomurein-binding_repeat"/>
</dbReference>
<dbReference type="Proteomes" id="UP000001931">
    <property type="component" value="Chromosome"/>
</dbReference>
<dbReference type="eggNOG" id="arCOG02165">
    <property type="taxonomic scope" value="Archaea"/>
</dbReference>
<organism evidence="2 3">
    <name type="scientific">Methanosphaera stadtmanae (strain ATCC 43021 / DSM 3091 / JCM 11832 / MCB-3)</name>
    <dbReference type="NCBI Taxonomy" id="339860"/>
    <lineage>
        <taxon>Archaea</taxon>
        <taxon>Methanobacteriati</taxon>
        <taxon>Methanobacteriota</taxon>
        <taxon>Methanomada group</taxon>
        <taxon>Methanobacteria</taxon>
        <taxon>Methanobacteriales</taxon>
        <taxon>Methanobacteriaceae</taxon>
        <taxon>Methanosphaera</taxon>
    </lineage>
</organism>
<dbReference type="eggNOG" id="arCOG03946">
    <property type="taxonomic scope" value="Archaea"/>
</dbReference>
<proteinExistence type="predicted"/>
<protein>
    <submittedName>
        <fullName evidence="2">Partially conserved hypothetical membrane-spanning protein</fullName>
    </submittedName>
</protein>
<dbReference type="HOGENOM" id="CLU_304339_0_0_2"/>
<feature type="domain" description="Transglutaminase-like" evidence="1">
    <location>
        <begin position="890"/>
        <end position="951"/>
    </location>
</feature>
<evidence type="ECO:0000313" key="3">
    <source>
        <dbReference type="Proteomes" id="UP000001931"/>
    </source>
</evidence>
<dbReference type="InterPro" id="IPR002931">
    <property type="entry name" value="Transglutaminase-like"/>
</dbReference>
<dbReference type="STRING" id="339860.Msp_1129"/>
<dbReference type="SMR" id="Q2NF92"/>
<dbReference type="KEGG" id="mst:Msp_1129"/>
<dbReference type="InterPro" id="IPR013783">
    <property type="entry name" value="Ig-like_fold"/>
</dbReference>
<dbReference type="Pfam" id="PF01841">
    <property type="entry name" value="Transglut_core"/>
    <property type="match status" value="1"/>
</dbReference>
<dbReference type="InterPro" id="IPR008964">
    <property type="entry name" value="Invasin/intimin_cell_adhesion"/>
</dbReference>